<dbReference type="EMBL" id="LACB01000319">
    <property type="protein sequence ID" value="KAJ9484682.1"/>
    <property type="molecule type" value="Genomic_DNA"/>
</dbReference>
<organism evidence="1 2">
    <name type="scientific">Penicillium thymicola</name>
    <dbReference type="NCBI Taxonomy" id="293382"/>
    <lineage>
        <taxon>Eukaryota</taxon>
        <taxon>Fungi</taxon>
        <taxon>Dikarya</taxon>
        <taxon>Ascomycota</taxon>
        <taxon>Pezizomycotina</taxon>
        <taxon>Eurotiomycetes</taxon>
        <taxon>Eurotiomycetidae</taxon>
        <taxon>Eurotiales</taxon>
        <taxon>Aspergillaceae</taxon>
        <taxon>Penicillium</taxon>
    </lineage>
</organism>
<sequence>MFGFLSIPGKASNKRLVDTIQHSECFGDLLFLEVCGSGVPTWFCPVRAMIIVSHLSSPHKAKSILIEYSACLFWSDAAAWHDFRKKKEKTLIVP</sequence>
<proteinExistence type="predicted"/>
<name>A0AAI9TCL3_PENTH</name>
<gene>
    <name evidence="1" type="ORF">VN97_g8685</name>
</gene>
<dbReference type="Proteomes" id="UP001227192">
    <property type="component" value="Unassembled WGS sequence"/>
</dbReference>
<reference evidence="1" key="2">
    <citation type="journal article" date="2016" name="Fungal Biol.">
        <title>Ochratoxin A production by Penicillium thymicola.</title>
        <authorList>
            <person name="Nguyen H.D.T."/>
            <person name="McMullin D.R."/>
            <person name="Ponomareva E."/>
            <person name="Riley R."/>
            <person name="Pomraning K.R."/>
            <person name="Baker S.E."/>
            <person name="Seifert K.A."/>
        </authorList>
    </citation>
    <scope>NUCLEOTIDE SEQUENCE</scope>
    <source>
        <strain evidence="1">DAOM 180753</strain>
    </source>
</reference>
<protein>
    <submittedName>
        <fullName evidence="1">Uncharacterized protein</fullName>
    </submittedName>
</protein>
<comment type="caution">
    <text evidence="1">The sequence shown here is derived from an EMBL/GenBank/DDBJ whole genome shotgun (WGS) entry which is preliminary data.</text>
</comment>
<evidence type="ECO:0000313" key="2">
    <source>
        <dbReference type="Proteomes" id="UP001227192"/>
    </source>
</evidence>
<dbReference type="AlphaFoldDB" id="A0AAI9TCL3"/>
<keyword evidence="2" id="KW-1185">Reference proteome</keyword>
<evidence type="ECO:0000313" key="1">
    <source>
        <dbReference type="EMBL" id="KAJ9484682.1"/>
    </source>
</evidence>
<reference evidence="1" key="1">
    <citation type="submission" date="2015-06" db="EMBL/GenBank/DDBJ databases">
        <authorList>
            <person name="Nguyen H."/>
        </authorList>
    </citation>
    <scope>NUCLEOTIDE SEQUENCE</scope>
    <source>
        <strain evidence="1">DAOM 180753</strain>
    </source>
</reference>
<accession>A0AAI9TCL3</accession>